<comment type="caution">
    <text evidence="1">The sequence shown here is derived from an EMBL/GenBank/DDBJ whole genome shotgun (WGS) entry which is preliminary data.</text>
</comment>
<dbReference type="GeneID" id="64601115"/>
<keyword evidence="2" id="KW-1185">Reference proteome</keyword>
<sequence length="282" mass="31114">MPVYPEIFEVSIGLQRASTELSIFCREASSAVEIAYPICRYTVVCVVPNGLQAWCVCRNVIWECFCALVTDEHVPVCFSSNDMHHSTALCHHNPSQCGFLLNLNEARHTAELESTYRHILTQGQNGSLHLTMPRLLRTFQRQLAAIPFGHAQLMPYFEGYCGSPRLRSLLGAGPVRSHTTAHPSHRHCSGMGRMGRPMHQQQITNYVRHASVALGEAANHRGTPNHHGDLSAADADILQTLAAGGGISRYAEIGLLEECNSCRLRFAGSALRAHIPTCMFLL</sequence>
<evidence type="ECO:0000313" key="2">
    <source>
        <dbReference type="Proteomes" id="UP000719766"/>
    </source>
</evidence>
<dbReference type="EMBL" id="JABBWE010000068">
    <property type="protein sequence ID" value="KAG1788473.1"/>
    <property type="molecule type" value="Genomic_DNA"/>
</dbReference>
<accession>A0A9P7AGS7</accession>
<dbReference type="Proteomes" id="UP000719766">
    <property type="component" value="Unassembled WGS sequence"/>
</dbReference>
<evidence type="ECO:0000313" key="1">
    <source>
        <dbReference type="EMBL" id="KAG1788473.1"/>
    </source>
</evidence>
<name>A0A9P7AGS7_9AGAM</name>
<proteinExistence type="predicted"/>
<dbReference type="OrthoDB" id="2678855at2759"/>
<organism evidence="1 2">
    <name type="scientific">Suillus plorans</name>
    <dbReference type="NCBI Taxonomy" id="116603"/>
    <lineage>
        <taxon>Eukaryota</taxon>
        <taxon>Fungi</taxon>
        <taxon>Dikarya</taxon>
        <taxon>Basidiomycota</taxon>
        <taxon>Agaricomycotina</taxon>
        <taxon>Agaricomycetes</taxon>
        <taxon>Agaricomycetidae</taxon>
        <taxon>Boletales</taxon>
        <taxon>Suillineae</taxon>
        <taxon>Suillaceae</taxon>
        <taxon>Suillus</taxon>
    </lineage>
</organism>
<reference evidence="1" key="1">
    <citation type="journal article" date="2020" name="New Phytol.">
        <title>Comparative genomics reveals dynamic genome evolution in host specialist ectomycorrhizal fungi.</title>
        <authorList>
            <person name="Lofgren L.A."/>
            <person name="Nguyen N.H."/>
            <person name="Vilgalys R."/>
            <person name="Ruytinx J."/>
            <person name="Liao H.L."/>
            <person name="Branco S."/>
            <person name="Kuo A."/>
            <person name="LaButti K."/>
            <person name="Lipzen A."/>
            <person name="Andreopoulos W."/>
            <person name="Pangilinan J."/>
            <person name="Riley R."/>
            <person name="Hundley H."/>
            <person name="Na H."/>
            <person name="Barry K."/>
            <person name="Grigoriev I.V."/>
            <person name="Stajich J.E."/>
            <person name="Kennedy P.G."/>
        </authorList>
    </citation>
    <scope>NUCLEOTIDE SEQUENCE</scope>
    <source>
        <strain evidence="1">S12</strain>
    </source>
</reference>
<dbReference type="AlphaFoldDB" id="A0A9P7AGS7"/>
<gene>
    <name evidence="1" type="ORF">HD556DRAFT_1447871</name>
</gene>
<protein>
    <submittedName>
        <fullName evidence="1">Uncharacterized protein</fullName>
    </submittedName>
</protein>
<dbReference type="RefSeq" id="XP_041155701.1">
    <property type="nucleotide sequence ID" value="XM_041307351.1"/>
</dbReference>